<evidence type="ECO:0000313" key="2">
    <source>
        <dbReference type="EMBL" id="EDV98585.1"/>
    </source>
</evidence>
<keyword evidence="3" id="KW-1185">Reference proteome</keyword>
<name>B4JYX0_DROGR</name>
<evidence type="ECO:0000256" key="1">
    <source>
        <dbReference type="SAM" id="MobiDB-lite"/>
    </source>
</evidence>
<accession>B4JYX0</accession>
<feature type="region of interest" description="Disordered" evidence="1">
    <location>
        <begin position="1"/>
        <end position="41"/>
    </location>
</feature>
<dbReference type="Proteomes" id="UP000001070">
    <property type="component" value="Unassembled WGS sequence"/>
</dbReference>
<dbReference type="AlphaFoldDB" id="B4JYX0"/>
<organism evidence="3">
    <name type="scientific">Drosophila grimshawi</name>
    <name type="common">Hawaiian fruit fly</name>
    <name type="synonym">Idiomyia grimshawi</name>
    <dbReference type="NCBI Taxonomy" id="7222"/>
    <lineage>
        <taxon>Eukaryota</taxon>
        <taxon>Metazoa</taxon>
        <taxon>Ecdysozoa</taxon>
        <taxon>Arthropoda</taxon>
        <taxon>Hexapoda</taxon>
        <taxon>Insecta</taxon>
        <taxon>Pterygota</taxon>
        <taxon>Neoptera</taxon>
        <taxon>Endopterygota</taxon>
        <taxon>Diptera</taxon>
        <taxon>Brachycera</taxon>
        <taxon>Muscomorpha</taxon>
        <taxon>Ephydroidea</taxon>
        <taxon>Drosophilidae</taxon>
        <taxon>Drosophila</taxon>
        <taxon>Hawaiian Drosophila</taxon>
    </lineage>
</organism>
<protein>
    <submittedName>
        <fullName evidence="2">GH22319</fullName>
    </submittedName>
</protein>
<dbReference type="InParanoid" id="B4JYX0"/>
<evidence type="ECO:0000313" key="3">
    <source>
        <dbReference type="Proteomes" id="UP000001070"/>
    </source>
</evidence>
<gene>
    <name evidence="2" type="primary">Dgri\GH22319</name>
    <name evidence="2" type="ORF">Dgri_GH22319</name>
</gene>
<feature type="region of interest" description="Disordered" evidence="1">
    <location>
        <begin position="72"/>
        <end position="172"/>
    </location>
</feature>
<reference evidence="2 3" key="1">
    <citation type="journal article" date="2007" name="Nature">
        <title>Evolution of genes and genomes on the Drosophila phylogeny.</title>
        <authorList>
            <consortium name="Drosophila 12 Genomes Consortium"/>
            <person name="Clark A.G."/>
            <person name="Eisen M.B."/>
            <person name="Smith D.R."/>
            <person name="Bergman C.M."/>
            <person name="Oliver B."/>
            <person name="Markow T.A."/>
            <person name="Kaufman T.C."/>
            <person name="Kellis M."/>
            <person name="Gelbart W."/>
            <person name="Iyer V.N."/>
            <person name="Pollard D.A."/>
            <person name="Sackton T.B."/>
            <person name="Larracuente A.M."/>
            <person name="Singh N.D."/>
            <person name="Abad J.P."/>
            <person name="Abt D.N."/>
            <person name="Adryan B."/>
            <person name="Aguade M."/>
            <person name="Akashi H."/>
            <person name="Anderson W.W."/>
            <person name="Aquadro C.F."/>
            <person name="Ardell D.H."/>
            <person name="Arguello R."/>
            <person name="Artieri C.G."/>
            <person name="Barbash D.A."/>
            <person name="Barker D."/>
            <person name="Barsanti P."/>
            <person name="Batterham P."/>
            <person name="Batzoglou S."/>
            <person name="Begun D."/>
            <person name="Bhutkar A."/>
            <person name="Blanco E."/>
            <person name="Bosak S.A."/>
            <person name="Bradley R.K."/>
            <person name="Brand A.D."/>
            <person name="Brent M.R."/>
            <person name="Brooks A.N."/>
            <person name="Brown R.H."/>
            <person name="Butlin R.K."/>
            <person name="Caggese C."/>
            <person name="Calvi B.R."/>
            <person name="Bernardo de Carvalho A."/>
            <person name="Caspi A."/>
            <person name="Castrezana S."/>
            <person name="Celniker S.E."/>
            <person name="Chang J.L."/>
            <person name="Chapple C."/>
            <person name="Chatterji S."/>
            <person name="Chinwalla A."/>
            <person name="Civetta A."/>
            <person name="Clifton S.W."/>
            <person name="Comeron J.M."/>
            <person name="Costello J.C."/>
            <person name="Coyne J.A."/>
            <person name="Daub J."/>
            <person name="David R.G."/>
            <person name="Delcher A.L."/>
            <person name="Delehaunty K."/>
            <person name="Do C.B."/>
            <person name="Ebling H."/>
            <person name="Edwards K."/>
            <person name="Eickbush T."/>
            <person name="Evans J.D."/>
            <person name="Filipski A."/>
            <person name="Findeiss S."/>
            <person name="Freyhult E."/>
            <person name="Fulton L."/>
            <person name="Fulton R."/>
            <person name="Garcia A.C."/>
            <person name="Gardiner A."/>
            <person name="Garfield D.A."/>
            <person name="Garvin B.E."/>
            <person name="Gibson G."/>
            <person name="Gilbert D."/>
            <person name="Gnerre S."/>
            <person name="Godfrey J."/>
            <person name="Good R."/>
            <person name="Gotea V."/>
            <person name="Gravely B."/>
            <person name="Greenberg A.J."/>
            <person name="Griffiths-Jones S."/>
            <person name="Gross S."/>
            <person name="Guigo R."/>
            <person name="Gustafson E.A."/>
            <person name="Haerty W."/>
            <person name="Hahn M.W."/>
            <person name="Halligan D.L."/>
            <person name="Halpern A.L."/>
            <person name="Halter G.M."/>
            <person name="Han M.V."/>
            <person name="Heger A."/>
            <person name="Hillier L."/>
            <person name="Hinrichs A.S."/>
            <person name="Holmes I."/>
            <person name="Hoskins R.A."/>
            <person name="Hubisz M.J."/>
            <person name="Hultmark D."/>
            <person name="Huntley M.A."/>
            <person name="Jaffe D.B."/>
            <person name="Jagadeeshan S."/>
            <person name="Jeck W.R."/>
            <person name="Johnson J."/>
            <person name="Jones C.D."/>
            <person name="Jordan W.C."/>
            <person name="Karpen G.H."/>
            <person name="Kataoka E."/>
            <person name="Keightley P.D."/>
            <person name="Kheradpour P."/>
            <person name="Kirkness E.F."/>
            <person name="Koerich L.B."/>
            <person name="Kristiansen K."/>
            <person name="Kudrna D."/>
            <person name="Kulathinal R.J."/>
            <person name="Kumar S."/>
            <person name="Kwok R."/>
            <person name="Lander E."/>
            <person name="Langley C.H."/>
            <person name="Lapoint R."/>
            <person name="Lazzaro B.P."/>
            <person name="Lee S.J."/>
            <person name="Levesque L."/>
            <person name="Li R."/>
            <person name="Lin C.F."/>
            <person name="Lin M.F."/>
            <person name="Lindblad-Toh K."/>
            <person name="Llopart A."/>
            <person name="Long M."/>
            <person name="Low L."/>
            <person name="Lozovsky E."/>
            <person name="Lu J."/>
            <person name="Luo M."/>
            <person name="Machado C.A."/>
            <person name="Makalowski W."/>
            <person name="Marzo M."/>
            <person name="Matsuda M."/>
            <person name="Matzkin L."/>
            <person name="McAllister B."/>
            <person name="McBride C.S."/>
            <person name="McKernan B."/>
            <person name="McKernan K."/>
            <person name="Mendez-Lago M."/>
            <person name="Minx P."/>
            <person name="Mollenhauer M.U."/>
            <person name="Montooth K."/>
            <person name="Mount S.M."/>
            <person name="Mu X."/>
            <person name="Myers E."/>
            <person name="Negre B."/>
            <person name="Newfeld S."/>
            <person name="Nielsen R."/>
            <person name="Noor M.A."/>
            <person name="O'Grady P."/>
            <person name="Pachter L."/>
            <person name="Papaceit M."/>
            <person name="Parisi M.J."/>
            <person name="Parisi M."/>
            <person name="Parts L."/>
            <person name="Pedersen J.S."/>
            <person name="Pesole G."/>
            <person name="Phillippy A.M."/>
            <person name="Ponting C.P."/>
            <person name="Pop M."/>
            <person name="Porcelli D."/>
            <person name="Powell J.R."/>
            <person name="Prohaska S."/>
            <person name="Pruitt K."/>
            <person name="Puig M."/>
            <person name="Quesneville H."/>
            <person name="Ram K.R."/>
            <person name="Rand D."/>
            <person name="Rasmussen M.D."/>
            <person name="Reed L.K."/>
            <person name="Reenan R."/>
            <person name="Reily A."/>
            <person name="Remington K.A."/>
            <person name="Rieger T.T."/>
            <person name="Ritchie M.G."/>
            <person name="Robin C."/>
            <person name="Rogers Y.H."/>
            <person name="Rohde C."/>
            <person name="Rozas J."/>
            <person name="Rubenfield M.J."/>
            <person name="Ruiz A."/>
            <person name="Russo S."/>
            <person name="Salzberg S.L."/>
            <person name="Sanchez-Gracia A."/>
            <person name="Saranga D.J."/>
            <person name="Sato H."/>
            <person name="Schaeffer S.W."/>
            <person name="Schatz M.C."/>
            <person name="Schlenke T."/>
            <person name="Schwartz R."/>
            <person name="Segarra C."/>
            <person name="Singh R.S."/>
            <person name="Sirot L."/>
            <person name="Sirota M."/>
            <person name="Sisneros N.B."/>
            <person name="Smith C.D."/>
            <person name="Smith T.F."/>
            <person name="Spieth J."/>
            <person name="Stage D.E."/>
            <person name="Stark A."/>
            <person name="Stephan W."/>
            <person name="Strausberg R.L."/>
            <person name="Strempel S."/>
            <person name="Sturgill D."/>
            <person name="Sutton G."/>
            <person name="Sutton G.G."/>
            <person name="Tao W."/>
            <person name="Teichmann S."/>
            <person name="Tobari Y.N."/>
            <person name="Tomimura Y."/>
            <person name="Tsolas J.M."/>
            <person name="Valente V.L."/>
            <person name="Venter E."/>
            <person name="Venter J.C."/>
            <person name="Vicario S."/>
            <person name="Vieira F.G."/>
            <person name="Vilella A.J."/>
            <person name="Villasante A."/>
            <person name="Walenz B."/>
            <person name="Wang J."/>
            <person name="Wasserman M."/>
            <person name="Watts T."/>
            <person name="Wilson D."/>
            <person name="Wilson R.K."/>
            <person name="Wing R.A."/>
            <person name="Wolfner M.F."/>
            <person name="Wong A."/>
            <person name="Wong G.K."/>
            <person name="Wu C.I."/>
            <person name="Wu G."/>
            <person name="Yamamoto D."/>
            <person name="Yang H.P."/>
            <person name="Yang S.P."/>
            <person name="Yorke J.A."/>
            <person name="Yoshida K."/>
            <person name="Zdobnov E."/>
            <person name="Zhang P."/>
            <person name="Zhang Y."/>
            <person name="Zimin A.V."/>
            <person name="Baldwin J."/>
            <person name="Abdouelleil A."/>
            <person name="Abdulkadir J."/>
            <person name="Abebe A."/>
            <person name="Abera B."/>
            <person name="Abreu J."/>
            <person name="Acer S.C."/>
            <person name="Aftuck L."/>
            <person name="Alexander A."/>
            <person name="An P."/>
            <person name="Anderson E."/>
            <person name="Anderson S."/>
            <person name="Arachi H."/>
            <person name="Azer M."/>
            <person name="Bachantsang P."/>
            <person name="Barry A."/>
            <person name="Bayul T."/>
            <person name="Berlin A."/>
            <person name="Bessette D."/>
            <person name="Bloom T."/>
            <person name="Blye J."/>
            <person name="Boguslavskiy L."/>
            <person name="Bonnet C."/>
            <person name="Boukhgalter B."/>
            <person name="Bourzgui I."/>
            <person name="Brown A."/>
            <person name="Cahill P."/>
            <person name="Channer S."/>
            <person name="Cheshatsang Y."/>
            <person name="Chuda L."/>
            <person name="Citroen M."/>
            <person name="Collymore A."/>
            <person name="Cooke P."/>
            <person name="Costello M."/>
            <person name="D'Aco K."/>
            <person name="Daza R."/>
            <person name="De Haan G."/>
            <person name="DeGray S."/>
            <person name="DeMaso C."/>
            <person name="Dhargay N."/>
            <person name="Dooley K."/>
            <person name="Dooley E."/>
            <person name="Doricent M."/>
            <person name="Dorje P."/>
            <person name="Dorjee K."/>
            <person name="Dupes A."/>
            <person name="Elong R."/>
            <person name="Falk J."/>
            <person name="Farina A."/>
            <person name="Faro S."/>
            <person name="Ferguson D."/>
            <person name="Fisher S."/>
            <person name="Foley C.D."/>
            <person name="Franke A."/>
            <person name="Friedrich D."/>
            <person name="Gadbois L."/>
            <person name="Gearin G."/>
            <person name="Gearin C.R."/>
            <person name="Giannoukos G."/>
            <person name="Goode T."/>
            <person name="Graham J."/>
            <person name="Grandbois E."/>
            <person name="Grewal S."/>
            <person name="Gyaltsen K."/>
            <person name="Hafez N."/>
            <person name="Hagos B."/>
            <person name="Hall J."/>
            <person name="Henson C."/>
            <person name="Hollinger A."/>
            <person name="Honan T."/>
            <person name="Huard M.D."/>
            <person name="Hughes L."/>
            <person name="Hurhula B."/>
            <person name="Husby M.E."/>
            <person name="Kamat A."/>
            <person name="Kanga B."/>
            <person name="Kashin S."/>
            <person name="Khazanovich D."/>
            <person name="Kisner P."/>
            <person name="Lance K."/>
            <person name="Lara M."/>
            <person name="Lee W."/>
            <person name="Lennon N."/>
            <person name="Letendre F."/>
            <person name="LeVine R."/>
            <person name="Lipovsky A."/>
            <person name="Liu X."/>
            <person name="Liu J."/>
            <person name="Liu S."/>
            <person name="Lokyitsang T."/>
            <person name="Lokyitsang Y."/>
            <person name="Lubonja R."/>
            <person name="Lui A."/>
            <person name="MacDonald P."/>
            <person name="Magnisalis V."/>
            <person name="Maru K."/>
            <person name="Matthews C."/>
            <person name="McCusker W."/>
            <person name="McDonough S."/>
            <person name="Mehta T."/>
            <person name="Meldrim J."/>
            <person name="Meneus L."/>
            <person name="Mihai O."/>
            <person name="Mihalev A."/>
            <person name="Mihova T."/>
            <person name="Mittelman R."/>
            <person name="Mlenga V."/>
            <person name="Montmayeur A."/>
            <person name="Mulrain L."/>
            <person name="Navidi A."/>
            <person name="Naylor J."/>
            <person name="Negash T."/>
            <person name="Nguyen T."/>
            <person name="Nguyen N."/>
            <person name="Nicol R."/>
            <person name="Norbu C."/>
            <person name="Norbu N."/>
            <person name="Novod N."/>
            <person name="O'Neill B."/>
            <person name="Osman S."/>
            <person name="Markiewicz E."/>
            <person name="Oyono O.L."/>
            <person name="Patti C."/>
            <person name="Phunkhang P."/>
            <person name="Pierre F."/>
            <person name="Priest M."/>
            <person name="Raghuraman S."/>
            <person name="Rege F."/>
            <person name="Reyes R."/>
            <person name="Rise C."/>
            <person name="Rogov P."/>
            <person name="Ross K."/>
            <person name="Ryan E."/>
            <person name="Settipalli S."/>
            <person name="Shea T."/>
            <person name="Sherpa N."/>
            <person name="Shi L."/>
            <person name="Shih D."/>
            <person name="Sparrow T."/>
            <person name="Spaulding J."/>
            <person name="Stalker J."/>
            <person name="Stange-Thomann N."/>
            <person name="Stavropoulos S."/>
            <person name="Stone C."/>
            <person name="Strader C."/>
            <person name="Tesfaye S."/>
            <person name="Thomson T."/>
            <person name="Thoulutsang Y."/>
            <person name="Thoulutsang D."/>
            <person name="Topham K."/>
            <person name="Topping I."/>
            <person name="Tsamla T."/>
            <person name="Vassiliev H."/>
            <person name="Vo A."/>
            <person name="Wangchuk T."/>
            <person name="Wangdi T."/>
            <person name="Weiand M."/>
            <person name="Wilkinson J."/>
            <person name="Wilson A."/>
            <person name="Yadav S."/>
            <person name="Young G."/>
            <person name="Yu Q."/>
            <person name="Zembek L."/>
            <person name="Zhong D."/>
            <person name="Zimmer A."/>
            <person name="Zwirko Z."/>
            <person name="Jaffe D.B."/>
            <person name="Alvarez P."/>
            <person name="Brockman W."/>
            <person name="Butler J."/>
            <person name="Chin C."/>
            <person name="Gnerre S."/>
            <person name="Grabherr M."/>
            <person name="Kleber M."/>
            <person name="Mauceli E."/>
            <person name="MacCallum I."/>
        </authorList>
    </citation>
    <scope>NUCLEOTIDE SEQUENCE [LARGE SCALE GENOMIC DNA]</scope>
    <source>
        <strain evidence="3">Tucson 15287-2541.00</strain>
    </source>
</reference>
<dbReference type="PhylomeDB" id="B4JYX0"/>
<feature type="compositionally biased region" description="Basic and acidic residues" evidence="1">
    <location>
        <begin position="118"/>
        <end position="134"/>
    </location>
</feature>
<dbReference type="EMBL" id="CH916378">
    <property type="protein sequence ID" value="EDV98585.1"/>
    <property type="molecule type" value="Genomic_DNA"/>
</dbReference>
<feature type="compositionally biased region" description="Low complexity" evidence="1">
    <location>
        <begin position="105"/>
        <end position="117"/>
    </location>
</feature>
<sequence length="172" mass="18273">MPFPQATPEPDIIVISDEERREDGGEAQGQGERPQIPPPTVTATTARAFADGHCRHQVTLVCVWEEEAGLSPTWQLEEEQPPADPNPPQRQRSPTPPAVVETAIPAPGVVPRGGTPTPDRRSSDKARLRKERLDGSSCHRLGPGRASAISVMPGGQADGRPGSCGRRGTAIG</sequence>
<proteinExistence type="predicted"/>
<dbReference type="HOGENOM" id="CLU_1556882_0_0_1"/>